<comment type="caution">
    <text evidence="2">The sequence shown here is derived from an EMBL/GenBank/DDBJ whole genome shotgun (WGS) entry which is preliminary data.</text>
</comment>
<dbReference type="AlphaFoldDB" id="A0A3A1TY69"/>
<feature type="region of interest" description="Disordered" evidence="1">
    <location>
        <begin position="1"/>
        <end position="60"/>
    </location>
</feature>
<evidence type="ECO:0000256" key="1">
    <source>
        <dbReference type="SAM" id="MobiDB-lite"/>
    </source>
</evidence>
<gene>
    <name evidence="2" type="ORF">D1781_08580</name>
</gene>
<sequence length="60" mass="6425">MTDAPNEYDQNHPTQAEGEDPAAPEPEIVLEAQGKPSSAEGEDPDDTAEVHEVIDPVEPD</sequence>
<evidence type="ECO:0000313" key="2">
    <source>
        <dbReference type="EMBL" id="RIX27615.1"/>
    </source>
</evidence>
<reference evidence="3" key="1">
    <citation type="submission" date="2018-09" db="EMBL/GenBank/DDBJ databases">
        <authorList>
            <person name="Kim I."/>
        </authorList>
    </citation>
    <scope>NUCLEOTIDE SEQUENCE [LARGE SCALE GENOMIC DNA]</scope>
    <source>
        <strain evidence="3">DD4a</strain>
    </source>
</reference>
<name>A0A3A1TY69_9MICO</name>
<protein>
    <submittedName>
        <fullName evidence="2">Uncharacterized protein</fullName>
    </submittedName>
</protein>
<proteinExistence type="predicted"/>
<evidence type="ECO:0000313" key="3">
    <source>
        <dbReference type="Proteomes" id="UP000265742"/>
    </source>
</evidence>
<keyword evidence="3" id="KW-1185">Reference proteome</keyword>
<dbReference type="Proteomes" id="UP000265742">
    <property type="component" value="Unassembled WGS sequence"/>
</dbReference>
<accession>A0A3A1TY69</accession>
<dbReference type="EMBL" id="QXTG01000002">
    <property type="protein sequence ID" value="RIX27615.1"/>
    <property type="molecule type" value="Genomic_DNA"/>
</dbReference>
<organism evidence="2 3">
    <name type="scientific">Amnibacterium setariae</name>
    <dbReference type="NCBI Taxonomy" id="2306585"/>
    <lineage>
        <taxon>Bacteria</taxon>
        <taxon>Bacillati</taxon>
        <taxon>Actinomycetota</taxon>
        <taxon>Actinomycetes</taxon>
        <taxon>Micrococcales</taxon>
        <taxon>Microbacteriaceae</taxon>
        <taxon>Amnibacterium</taxon>
    </lineage>
</organism>
<dbReference type="RefSeq" id="WP_119481924.1">
    <property type="nucleotide sequence ID" value="NZ_QXTG01000002.1"/>
</dbReference>